<organism evidence="1">
    <name type="scientific">marine sediment metagenome</name>
    <dbReference type="NCBI Taxonomy" id="412755"/>
    <lineage>
        <taxon>unclassified sequences</taxon>
        <taxon>metagenomes</taxon>
        <taxon>ecological metagenomes</taxon>
    </lineage>
</organism>
<comment type="caution">
    <text evidence="1">The sequence shown here is derived from an EMBL/GenBank/DDBJ whole genome shotgun (WGS) entry which is preliminary data.</text>
</comment>
<protein>
    <submittedName>
        <fullName evidence="1">Uncharacterized protein</fullName>
    </submittedName>
</protein>
<dbReference type="EMBL" id="LAZR01021325">
    <property type="protein sequence ID" value="KKL85738.1"/>
    <property type="molecule type" value="Genomic_DNA"/>
</dbReference>
<evidence type="ECO:0000313" key="1">
    <source>
        <dbReference type="EMBL" id="KKL85738.1"/>
    </source>
</evidence>
<reference evidence="1" key="1">
    <citation type="journal article" date="2015" name="Nature">
        <title>Complex archaea that bridge the gap between prokaryotes and eukaryotes.</title>
        <authorList>
            <person name="Spang A."/>
            <person name="Saw J.H."/>
            <person name="Jorgensen S.L."/>
            <person name="Zaremba-Niedzwiedzka K."/>
            <person name="Martijn J."/>
            <person name="Lind A.E."/>
            <person name="van Eijk R."/>
            <person name="Schleper C."/>
            <person name="Guy L."/>
            <person name="Ettema T.J."/>
        </authorList>
    </citation>
    <scope>NUCLEOTIDE SEQUENCE</scope>
</reference>
<proteinExistence type="predicted"/>
<sequence>MTCIHSHGAILCVTSEGTFKLNVLGEEYVFDFSDRFGPSVLNKNGSEKAQQPNSRSLFWEALYHWIRQGKRVDADGNCIFSWKTNLVDITKTIGRNVFILSARRRKRQ</sequence>
<accession>A0A0F9FHH4</accession>
<dbReference type="AlphaFoldDB" id="A0A0F9FHH4"/>
<gene>
    <name evidence="1" type="ORF">LCGC14_1951750</name>
</gene>
<name>A0A0F9FHH4_9ZZZZ</name>